<organism evidence="1 2">
    <name type="scientific">Pseudoxanthomonas helianthi</name>
    <dbReference type="NCBI Taxonomy" id="1453541"/>
    <lineage>
        <taxon>Bacteria</taxon>
        <taxon>Pseudomonadati</taxon>
        <taxon>Pseudomonadota</taxon>
        <taxon>Gammaproteobacteria</taxon>
        <taxon>Lysobacterales</taxon>
        <taxon>Lysobacteraceae</taxon>
        <taxon>Pseudoxanthomonas</taxon>
    </lineage>
</organism>
<dbReference type="RefSeq" id="WP_210535245.1">
    <property type="nucleotide sequence ID" value="NZ_JAGKTC010000001.1"/>
</dbReference>
<evidence type="ECO:0000313" key="1">
    <source>
        <dbReference type="EMBL" id="MBP3983392.1"/>
    </source>
</evidence>
<dbReference type="AlphaFoldDB" id="A0A940X1F3"/>
<proteinExistence type="predicted"/>
<reference evidence="1" key="2">
    <citation type="submission" date="2021-03" db="EMBL/GenBank/DDBJ databases">
        <authorList>
            <person name="Cao W."/>
        </authorList>
    </citation>
    <scope>NUCLEOTIDE SEQUENCE</scope>
    <source>
        <strain evidence="1">110414</strain>
    </source>
</reference>
<protein>
    <submittedName>
        <fullName evidence="1">Uncharacterized protein</fullName>
    </submittedName>
</protein>
<evidence type="ECO:0000313" key="2">
    <source>
        <dbReference type="Proteomes" id="UP000673447"/>
    </source>
</evidence>
<dbReference type="Proteomes" id="UP000673447">
    <property type="component" value="Unassembled WGS sequence"/>
</dbReference>
<sequence length="87" mass="10041">MTEVFSLIVTPRRVECVVGRIDDPADPEGGEVAWNGRRLRLVHEQRENGEDLVWFIYGDIALSKPETLSRAAQWAESTRRRQRPTLH</sequence>
<reference evidence="1" key="1">
    <citation type="journal article" date="2016" name="Int. J. Syst. Evol. Microbiol.">
        <title>Pseudoxanthomonas helianthi sp. nov., isolated from roots of Jerusalem artichoke (Helianthus tuberosus).</title>
        <authorList>
            <person name="Kittiwongwattana C."/>
            <person name="Thawai C."/>
        </authorList>
    </citation>
    <scope>NUCLEOTIDE SEQUENCE</scope>
    <source>
        <strain evidence="1">110414</strain>
    </source>
</reference>
<keyword evidence="2" id="KW-1185">Reference proteome</keyword>
<accession>A0A940X1F3</accession>
<name>A0A940X1F3_9GAMM</name>
<gene>
    <name evidence="1" type="ORF">J5837_03060</name>
</gene>
<dbReference type="EMBL" id="JAGKTC010000001">
    <property type="protein sequence ID" value="MBP3983392.1"/>
    <property type="molecule type" value="Genomic_DNA"/>
</dbReference>
<comment type="caution">
    <text evidence="1">The sequence shown here is derived from an EMBL/GenBank/DDBJ whole genome shotgun (WGS) entry which is preliminary data.</text>
</comment>